<dbReference type="PANTHER" id="PTHR31669">
    <property type="entry name" value="PROTEIN FAR1-RELATED SEQUENCE 10-RELATED"/>
    <property type="match status" value="1"/>
</dbReference>
<dbReference type="InterPro" id="IPR018289">
    <property type="entry name" value="MULE_transposase_dom"/>
</dbReference>
<keyword evidence="1" id="KW-0862">Zinc</keyword>
<proteinExistence type="inferred from homology"/>
<dbReference type="Pfam" id="PF10551">
    <property type="entry name" value="MULE"/>
    <property type="match status" value="1"/>
</dbReference>
<evidence type="ECO:0000259" key="2">
    <source>
        <dbReference type="Pfam" id="PF10551"/>
    </source>
</evidence>
<feature type="domain" description="MULE transposase" evidence="2">
    <location>
        <begin position="5"/>
        <end position="39"/>
    </location>
</feature>
<comment type="subcellular location">
    <subcellularLocation>
        <location evidence="1">Nucleus</location>
    </subcellularLocation>
</comment>
<evidence type="ECO:0000256" key="1">
    <source>
        <dbReference type="RuleBase" id="RU367018"/>
    </source>
</evidence>
<keyword evidence="1" id="KW-0539">Nucleus</keyword>
<comment type="function">
    <text evidence="1">Putative transcription activator involved in regulating light control of development.</text>
</comment>
<keyword evidence="1" id="KW-0479">Metal-binding</keyword>
<evidence type="ECO:0000313" key="4">
    <source>
        <dbReference type="Proteomes" id="UP001341281"/>
    </source>
</evidence>
<organism evidence="3 4">
    <name type="scientific">Paspalum notatum var. saurae</name>
    <dbReference type="NCBI Taxonomy" id="547442"/>
    <lineage>
        <taxon>Eukaryota</taxon>
        <taxon>Viridiplantae</taxon>
        <taxon>Streptophyta</taxon>
        <taxon>Embryophyta</taxon>
        <taxon>Tracheophyta</taxon>
        <taxon>Spermatophyta</taxon>
        <taxon>Magnoliopsida</taxon>
        <taxon>Liliopsida</taxon>
        <taxon>Poales</taxon>
        <taxon>Poaceae</taxon>
        <taxon>PACMAD clade</taxon>
        <taxon>Panicoideae</taxon>
        <taxon>Andropogonodae</taxon>
        <taxon>Paspaleae</taxon>
        <taxon>Paspalinae</taxon>
        <taxon>Paspalum</taxon>
    </lineage>
</organism>
<gene>
    <name evidence="3" type="ORF">U9M48_039252</name>
</gene>
<dbReference type="AlphaFoldDB" id="A0AAQ3UJS2"/>
<keyword evidence="4" id="KW-1185">Reference proteome</keyword>
<protein>
    <recommendedName>
        <fullName evidence="1">Protein FAR1-RELATED SEQUENCE</fullName>
    </recommendedName>
</protein>
<evidence type="ECO:0000313" key="3">
    <source>
        <dbReference type="EMBL" id="WVZ93256.1"/>
    </source>
</evidence>
<keyword evidence="1" id="KW-0863">Zinc-finger</keyword>
<dbReference type="Proteomes" id="UP001341281">
    <property type="component" value="Chromosome 09"/>
</dbReference>
<dbReference type="InterPro" id="IPR031052">
    <property type="entry name" value="FHY3/FAR1"/>
</dbReference>
<name>A0AAQ3UJS2_PASNO</name>
<dbReference type="EMBL" id="CP144753">
    <property type="protein sequence ID" value="WVZ93256.1"/>
    <property type="molecule type" value="Genomic_DNA"/>
</dbReference>
<dbReference type="GO" id="GO:0008270">
    <property type="term" value="F:zinc ion binding"/>
    <property type="evidence" value="ECO:0007669"/>
    <property type="project" value="UniProtKB-UniRule"/>
</dbReference>
<dbReference type="GO" id="GO:0006355">
    <property type="term" value="P:regulation of DNA-templated transcription"/>
    <property type="evidence" value="ECO:0007669"/>
    <property type="project" value="UniProtKB-UniRule"/>
</dbReference>
<accession>A0AAQ3UJS2</accession>
<comment type="similarity">
    <text evidence="1">Belongs to the FHY3/FAR1 family.</text>
</comment>
<reference evidence="3 4" key="1">
    <citation type="submission" date="2024-02" db="EMBL/GenBank/DDBJ databases">
        <title>High-quality chromosome-scale genome assembly of Pensacola bahiagrass (Paspalum notatum Flugge var. saurae).</title>
        <authorList>
            <person name="Vega J.M."/>
            <person name="Podio M."/>
            <person name="Orjuela J."/>
            <person name="Siena L.A."/>
            <person name="Pessino S.C."/>
            <person name="Combes M.C."/>
            <person name="Mariac C."/>
            <person name="Albertini E."/>
            <person name="Pupilli F."/>
            <person name="Ortiz J.P.A."/>
            <person name="Leblanc O."/>
        </authorList>
    </citation>
    <scope>NUCLEOTIDE SEQUENCE [LARGE SCALE GENOMIC DNA]</scope>
    <source>
        <strain evidence="3">R1</strain>
        <tissue evidence="3">Leaf</tissue>
    </source>
</reference>
<dbReference type="GO" id="GO:0005634">
    <property type="term" value="C:nucleus"/>
    <property type="evidence" value="ECO:0007669"/>
    <property type="project" value="UniProtKB-SubCell"/>
</dbReference>
<dbReference type="PANTHER" id="PTHR31669:SF217">
    <property type="entry name" value="PROTEIN FAR1-RELATED SEQUENCE"/>
    <property type="match status" value="1"/>
</dbReference>
<sequence>MNHHKDQHVILTDEDPAMKIAIPRVFRRTLHRFCRWHITRPWEHELDELYREHRDRNLHEKIETLINWPLRPTKFEAA</sequence>